<feature type="domain" description="Response regulatory" evidence="8">
    <location>
        <begin position="3"/>
        <end position="122"/>
    </location>
</feature>
<dbReference type="Pfam" id="PF00158">
    <property type="entry name" value="Sigma54_activat"/>
    <property type="match status" value="1"/>
</dbReference>
<evidence type="ECO:0000313" key="10">
    <source>
        <dbReference type="Proteomes" id="UP000029843"/>
    </source>
</evidence>
<dbReference type="PROSITE" id="PS00676">
    <property type="entry name" value="SIGMA54_INTERACT_2"/>
    <property type="match status" value="1"/>
</dbReference>
<dbReference type="InterPro" id="IPR001789">
    <property type="entry name" value="Sig_transdc_resp-reg_receiver"/>
</dbReference>
<dbReference type="PANTHER" id="PTHR32071">
    <property type="entry name" value="TRANSCRIPTIONAL REGULATORY PROTEIN"/>
    <property type="match status" value="1"/>
</dbReference>
<feature type="domain" description="Sigma-54 factor interaction" evidence="7">
    <location>
        <begin position="145"/>
        <end position="366"/>
    </location>
</feature>
<feature type="modified residue" description="4-aspartylphosphate" evidence="6">
    <location>
        <position position="52"/>
    </location>
</feature>
<dbReference type="InterPro" id="IPR003593">
    <property type="entry name" value="AAA+_ATPase"/>
</dbReference>
<dbReference type="InterPro" id="IPR025944">
    <property type="entry name" value="Sigma_54_int_dom_CS"/>
</dbReference>
<keyword evidence="5" id="KW-0804">Transcription</keyword>
<protein>
    <submittedName>
        <fullName evidence="9">Two component, sigma54 specific, transcriptional regulator, Fis family</fullName>
    </submittedName>
</protein>
<dbReference type="Pfam" id="PF00072">
    <property type="entry name" value="Response_reg"/>
    <property type="match status" value="1"/>
</dbReference>
<dbReference type="CDD" id="cd00156">
    <property type="entry name" value="REC"/>
    <property type="match status" value="1"/>
</dbReference>
<proteinExistence type="predicted"/>
<dbReference type="SMART" id="SM00448">
    <property type="entry name" value="REC"/>
    <property type="match status" value="1"/>
</dbReference>
<dbReference type="SUPFAM" id="SSF52540">
    <property type="entry name" value="P-loop containing nucleoside triphosphate hydrolases"/>
    <property type="match status" value="1"/>
</dbReference>
<keyword evidence="2" id="KW-0067">ATP-binding</keyword>
<sequence>MPQILVVDDNPDILEALELLLSLHGHTVLTAENEKQALLAVSHQRVDLVIQDMNFAQGITSGKEGKSLFTTLKALNSDLPIILITAWTQLETAISLVKSGATDYLQKPWDDVKLLALVEKYSQKTQTNKSKHSQNESNQIAVDDFIYESQEMHTLIAQASKVAAANVNVLITGANGAGKEKLADYIHQQSPRHNSAFIKVNMGALPHELMEAELFGTEKGAFTGANQARVGRFEAANGGTLFLDEIANLTLSGQMKLLRVLQTGEFERLGSNTTLKVDVRVLSATNADLQLAVQQGTFREDLYYRLNVIELHLPDLAQRKTDIAPLVQYFIGNDYSLSDEAVKALTHHNWPGNVRELENACKRALVFANSNILAPSDFQLASAQIEPALDEKKNIEQVLRKHKGIIKHTALELGLSRQALYRRIEKYQIDVDSLC</sequence>
<gene>
    <name evidence="9" type="ORF">ND2E_0103</name>
</gene>
<dbReference type="CDD" id="cd00009">
    <property type="entry name" value="AAA"/>
    <property type="match status" value="1"/>
</dbReference>
<dbReference type="InterPro" id="IPR025943">
    <property type="entry name" value="Sigma_54_int_dom_ATP-bd_2"/>
</dbReference>
<dbReference type="Proteomes" id="UP000029843">
    <property type="component" value="Unassembled WGS sequence"/>
</dbReference>
<evidence type="ECO:0000259" key="8">
    <source>
        <dbReference type="PROSITE" id="PS50110"/>
    </source>
</evidence>
<organism evidence="9 10">
    <name type="scientific">Colwellia psychrerythraea</name>
    <name type="common">Vibrio psychroerythus</name>
    <dbReference type="NCBI Taxonomy" id="28229"/>
    <lineage>
        <taxon>Bacteria</taxon>
        <taxon>Pseudomonadati</taxon>
        <taxon>Pseudomonadota</taxon>
        <taxon>Gammaproteobacteria</taxon>
        <taxon>Alteromonadales</taxon>
        <taxon>Colwelliaceae</taxon>
        <taxon>Colwellia</taxon>
    </lineage>
</organism>
<evidence type="ECO:0000256" key="2">
    <source>
        <dbReference type="ARBA" id="ARBA00022840"/>
    </source>
</evidence>
<comment type="caution">
    <text evidence="9">The sequence shown here is derived from an EMBL/GenBank/DDBJ whole genome shotgun (WGS) entry which is preliminary data.</text>
</comment>
<dbReference type="Gene3D" id="3.40.50.2300">
    <property type="match status" value="1"/>
</dbReference>
<dbReference type="SMART" id="SM00382">
    <property type="entry name" value="AAA"/>
    <property type="match status" value="1"/>
</dbReference>
<dbReference type="Pfam" id="PF25601">
    <property type="entry name" value="AAA_lid_14"/>
    <property type="match status" value="1"/>
</dbReference>
<dbReference type="EMBL" id="JQED01000042">
    <property type="protein sequence ID" value="KGJ88810.1"/>
    <property type="molecule type" value="Genomic_DNA"/>
</dbReference>
<dbReference type="Gene3D" id="1.10.10.60">
    <property type="entry name" value="Homeodomain-like"/>
    <property type="match status" value="1"/>
</dbReference>
<dbReference type="PROSITE" id="PS50045">
    <property type="entry name" value="SIGMA54_INTERACT_4"/>
    <property type="match status" value="1"/>
</dbReference>
<dbReference type="OrthoDB" id="9804019at2"/>
<keyword evidence="3" id="KW-0805">Transcription regulation</keyword>
<dbReference type="InterPro" id="IPR011006">
    <property type="entry name" value="CheY-like_superfamily"/>
</dbReference>
<dbReference type="RefSeq" id="WP_033094719.1">
    <property type="nucleotide sequence ID" value="NZ_JQED01000042.1"/>
</dbReference>
<evidence type="ECO:0000256" key="5">
    <source>
        <dbReference type="ARBA" id="ARBA00023163"/>
    </source>
</evidence>
<dbReference type="InterPro" id="IPR002078">
    <property type="entry name" value="Sigma_54_int"/>
</dbReference>
<keyword evidence="6" id="KW-0597">Phosphoprotein</keyword>
<dbReference type="SUPFAM" id="SSF46689">
    <property type="entry name" value="Homeodomain-like"/>
    <property type="match status" value="1"/>
</dbReference>
<dbReference type="SUPFAM" id="SSF52172">
    <property type="entry name" value="CheY-like"/>
    <property type="match status" value="1"/>
</dbReference>
<dbReference type="InterPro" id="IPR058031">
    <property type="entry name" value="AAA_lid_NorR"/>
</dbReference>
<evidence type="ECO:0000313" key="9">
    <source>
        <dbReference type="EMBL" id="KGJ88810.1"/>
    </source>
</evidence>
<keyword evidence="1" id="KW-0547">Nucleotide-binding</keyword>
<keyword evidence="4" id="KW-0238">DNA-binding</keyword>
<dbReference type="GO" id="GO:0005524">
    <property type="term" value="F:ATP binding"/>
    <property type="evidence" value="ECO:0007669"/>
    <property type="project" value="UniProtKB-KW"/>
</dbReference>
<dbReference type="InterPro" id="IPR009057">
    <property type="entry name" value="Homeodomain-like_sf"/>
</dbReference>
<evidence type="ECO:0000256" key="6">
    <source>
        <dbReference type="PROSITE-ProRule" id="PRU00169"/>
    </source>
</evidence>
<dbReference type="InterPro" id="IPR002197">
    <property type="entry name" value="HTH_Fis"/>
</dbReference>
<evidence type="ECO:0000259" key="7">
    <source>
        <dbReference type="PROSITE" id="PS50045"/>
    </source>
</evidence>
<dbReference type="GO" id="GO:0043565">
    <property type="term" value="F:sequence-specific DNA binding"/>
    <property type="evidence" value="ECO:0007669"/>
    <property type="project" value="InterPro"/>
</dbReference>
<dbReference type="GO" id="GO:0006355">
    <property type="term" value="P:regulation of DNA-templated transcription"/>
    <property type="evidence" value="ECO:0007669"/>
    <property type="project" value="InterPro"/>
</dbReference>
<dbReference type="PROSITE" id="PS50110">
    <property type="entry name" value="RESPONSE_REGULATORY"/>
    <property type="match status" value="1"/>
</dbReference>
<dbReference type="PANTHER" id="PTHR32071:SF86">
    <property type="entry name" value="TWO COMPONENT SIGNAL TRANSDUCTION SYSTEM SIGMA54-DEPENDENT RESPONSE REGULATOR FIS FAMILY"/>
    <property type="match status" value="1"/>
</dbReference>
<dbReference type="Pfam" id="PF02954">
    <property type="entry name" value="HTH_8"/>
    <property type="match status" value="1"/>
</dbReference>
<accession>A0A099KET7</accession>
<reference evidence="9 10" key="1">
    <citation type="submission" date="2014-08" db="EMBL/GenBank/DDBJ databases">
        <title>Genomic and Phenotypic Diversity of Colwellia psychrerythraea strains from Disparate Marine Basins.</title>
        <authorList>
            <person name="Techtmann S.M."/>
            <person name="Stelling S.C."/>
            <person name="Utturkar S.M."/>
            <person name="Alshibli N."/>
            <person name="Harris A."/>
            <person name="Brown S.D."/>
            <person name="Hazen T.C."/>
        </authorList>
    </citation>
    <scope>NUCLEOTIDE SEQUENCE [LARGE SCALE GENOMIC DNA]</scope>
    <source>
        <strain evidence="9 10">ND2E</strain>
    </source>
</reference>
<dbReference type="InterPro" id="IPR027417">
    <property type="entry name" value="P-loop_NTPase"/>
</dbReference>
<name>A0A099KET7_COLPS</name>
<dbReference type="AlphaFoldDB" id="A0A099KET7"/>
<dbReference type="PATRIC" id="fig|28229.4.peg.3040"/>
<evidence type="ECO:0000256" key="4">
    <source>
        <dbReference type="ARBA" id="ARBA00023125"/>
    </source>
</evidence>
<dbReference type="GO" id="GO:0000160">
    <property type="term" value="P:phosphorelay signal transduction system"/>
    <property type="evidence" value="ECO:0007669"/>
    <property type="project" value="InterPro"/>
</dbReference>
<dbReference type="FunFam" id="3.40.50.300:FF:000006">
    <property type="entry name" value="DNA-binding transcriptional regulator NtrC"/>
    <property type="match status" value="1"/>
</dbReference>
<dbReference type="Gene3D" id="1.10.8.60">
    <property type="match status" value="1"/>
</dbReference>
<evidence type="ECO:0000256" key="1">
    <source>
        <dbReference type="ARBA" id="ARBA00022741"/>
    </source>
</evidence>
<dbReference type="Gene3D" id="3.40.50.300">
    <property type="entry name" value="P-loop containing nucleotide triphosphate hydrolases"/>
    <property type="match status" value="1"/>
</dbReference>
<dbReference type="PROSITE" id="PS00688">
    <property type="entry name" value="SIGMA54_INTERACT_3"/>
    <property type="match status" value="1"/>
</dbReference>
<evidence type="ECO:0000256" key="3">
    <source>
        <dbReference type="ARBA" id="ARBA00023015"/>
    </source>
</evidence>